<evidence type="ECO:0000256" key="4">
    <source>
        <dbReference type="SAM" id="MobiDB-lite"/>
    </source>
</evidence>
<evidence type="ECO:0000313" key="7">
    <source>
        <dbReference type="Proteomes" id="UP000708148"/>
    </source>
</evidence>
<feature type="coiled-coil region" evidence="3">
    <location>
        <begin position="9"/>
        <end position="38"/>
    </location>
</feature>
<feature type="compositionally biased region" description="Basic and acidic residues" evidence="4">
    <location>
        <begin position="288"/>
        <end position="297"/>
    </location>
</feature>
<dbReference type="GO" id="GO:0006397">
    <property type="term" value="P:mRNA processing"/>
    <property type="evidence" value="ECO:0007669"/>
    <property type="project" value="UniProtKB-KW"/>
</dbReference>
<feature type="region of interest" description="Disordered" evidence="4">
    <location>
        <begin position="271"/>
        <end position="359"/>
    </location>
</feature>
<dbReference type="InterPro" id="IPR019147">
    <property type="entry name" value="SWAP_N_domain"/>
</dbReference>
<feature type="compositionally biased region" description="Low complexity" evidence="4">
    <location>
        <begin position="334"/>
        <end position="344"/>
    </location>
</feature>
<keyword evidence="1" id="KW-0507">mRNA processing</keyword>
<dbReference type="InterPro" id="IPR040397">
    <property type="entry name" value="SWAP"/>
</dbReference>
<comment type="caution">
    <text evidence="6">The sequence shown here is derived from an EMBL/GenBank/DDBJ whole genome shotgun (WGS) entry which is preliminary data.</text>
</comment>
<proteinExistence type="predicted"/>
<accession>A0A8S1J4H5</accession>
<feature type="compositionally biased region" description="Acidic residues" evidence="4">
    <location>
        <begin position="189"/>
        <end position="215"/>
    </location>
</feature>
<organism evidence="6 7">
    <name type="scientific">Ostreobium quekettii</name>
    <dbReference type="NCBI Taxonomy" id="121088"/>
    <lineage>
        <taxon>Eukaryota</taxon>
        <taxon>Viridiplantae</taxon>
        <taxon>Chlorophyta</taxon>
        <taxon>core chlorophytes</taxon>
        <taxon>Ulvophyceae</taxon>
        <taxon>TCBD clade</taxon>
        <taxon>Bryopsidales</taxon>
        <taxon>Ostreobineae</taxon>
        <taxon>Ostreobiaceae</taxon>
        <taxon>Ostreobium</taxon>
    </lineage>
</organism>
<keyword evidence="2" id="KW-0508">mRNA splicing</keyword>
<dbReference type="EMBL" id="CAJHUC010001376">
    <property type="protein sequence ID" value="CAD7700897.1"/>
    <property type="molecule type" value="Genomic_DNA"/>
</dbReference>
<dbReference type="AlphaFoldDB" id="A0A8S1J4H5"/>
<evidence type="ECO:0000259" key="5">
    <source>
        <dbReference type="SMART" id="SM01141"/>
    </source>
</evidence>
<feature type="compositionally biased region" description="Basic residues" evidence="4">
    <location>
        <begin position="345"/>
        <end position="356"/>
    </location>
</feature>
<dbReference type="SMART" id="SM01141">
    <property type="entry name" value="DRY_EERY"/>
    <property type="match status" value="1"/>
</dbReference>
<feature type="region of interest" description="Disordered" evidence="4">
    <location>
        <begin position="189"/>
        <end position="229"/>
    </location>
</feature>
<evidence type="ECO:0000313" key="6">
    <source>
        <dbReference type="EMBL" id="CAD7700897.1"/>
    </source>
</evidence>
<gene>
    <name evidence="6" type="ORF">OSTQU699_LOCUS6256</name>
</gene>
<reference evidence="6" key="1">
    <citation type="submission" date="2020-12" db="EMBL/GenBank/DDBJ databases">
        <authorList>
            <person name="Iha C."/>
        </authorList>
    </citation>
    <scope>NUCLEOTIDE SEQUENCE</scope>
</reference>
<dbReference type="PANTHER" id="PTHR13161:SF4">
    <property type="entry name" value="CLK4-ASSOCIATING SERINE_ARGININE RICH PROTEIN"/>
    <property type="match status" value="1"/>
</dbReference>
<dbReference type="OrthoDB" id="10070965at2759"/>
<dbReference type="Pfam" id="PF09750">
    <property type="entry name" value="DRY_EERY"/>
    <property type="match status" value="1"/>
</dbReference>
<evidence type="ECO:0000256" key="2">
    <source>
        <dbReference type="ARBA" id="ARBA00023187"/>
    </source>
</evidence>
<dbReference type="PANTHER" id="PTHR13161">
    <property type="entry name" value="SPLICING FACTOR SUPPRESSOR OF WHITE APRICOT"/>
    <property type="match status" value="1"/>
</dbReference>
<dbReference type="Proteomes" id="UP000708148">
    <property type="component" value="Unassembled WGS sequence"/>
</dbReference>
<name>A0A8S1J4H5_9CHLO</name>
<protein>
    <recommendedName>
        <fullName evidence="5">Suppressor of white apricot N-terminal domain-containing protein</fullName>
    </recommendedName>
</protein>
<keyword evidence="7" id="KW-1185">Reference proteome</keyword>
<evidence type="ECO:0000256" key="1">
    <source>
        <dbReference type="ARBA" id="ARBA00022664"/>
    </source>
</evidence>
<sequence length="448" mass="50590">MANYYHEARAHVRRLKEMSEENKRRAERRAELASAQAEHPINFLMGEGHSCKIHRSTEQYNAIERQEGMIAWNDHQDNMIDRFDGRALLDFYREPSTSRRQEKAPEEVELEKWVAFESYRDLVRLLSRGISESEGLAFVEHENIEIRAKAKVAAAAAVSGAQGEQAALATASNISSGLAGYAVFGYDLDDGSSSDNDSDEQHEGDEGDDEDSQEEGEGRGAQVLDRDELDRVGEEQFGIEHFSSRLKRVLKFEGDADAFRFKAAGRRRISRKKYAERAKRMAGQGLDPHGHPSDWKDLPNQPLREGRSGATHRRGSHRASPDYHSQARHRHYSSSRSRSSSGGRSRSRSPRAHGQRGRTEYITEFRGETAHHSRHGGWVDESAAETRHPATRSDPFHIFCSRQQEKLHCRGCSTPGYRIGGVPKLEIDCMGKLLHWACSVLLGCVKKR</sequence>
<evidence type="ECO:0000256" key="3">
    <source>
        <dbReference type="SAM" id="Coils"/>
    </source>
</evidence>
<dbReference type="GO" id="GO:0008380">
    <property type="term" value="P:RNA splicing"/>
    <property type="evidence" value="ECO:0007669"/>
    <property type="project" value="UniProtKB-KW"/>
</dbReference>
<keyword evidence="3" id="KW-0175">Coiled coil</keyword>
<feature type="domain" description="Suppressor of white apricot N-terminal" evidence="5">
    <location>
        <begin position="42"/>
        <end position="166"/>
    </location>
</feature>